<dbReference type="InterPro" id="IPR037883">
    <property type="entry name" value="Knr4/Smi1-like_sf"/>
</dbReference>
<dbReference type="Gene3D" id="3.40.1580.10">
    <property type="entry name" value="SMI1/KNR4-like"/>
    <property type="match status" value="1"/>
</dbReference>
<proteinExistence type="predicted"/>
<reference evidence="2 3" key="1">
    <citation type="submission" date="2019-07" db="EMBL/GenBank/DDBJ databases">
        <authorList>
            <person name="Kim J."/>
        </authorList>
    </citation>
    <scope>NUCLEOTIDE SEQUENCE [LARGE SCALE GENOMIC DNA]</scope>
    <source>
        <strain evidence="2 3">N4</strain>
    </source>
</reference>
<dbReference type="EMBL" id="VNJK01000001">
    <property type="protein sequence ID" value="TVX93733.1"/>
    <property type="molecule type" value="Genomic_DNA"/>
</dbReference>
<sequence>MSICVLKKTLQELYEAYKNGSRVVIREEGYNFESMCVFHAPATSHDISRLLEKYPNMPKDYLEFLSITNGLAPFIETDFFGGGDIYRIDSVLEFNAAIKHPARISVAYISDDYIIIDLDDVRSGKSEYMYVLESISDFDDARSLYCDFQTWFNRYIMAQGNKYWTWRVEDRKF</sequence>
<comment type="caution">
    <text evidence="2">The sequence shown here is derived from an EMBL/GenBank/DDBJ whole genome shotgun (WGS) entry which is preliminary data.</text>
</comment>
<dbReference type="SUPFAM" id="SSF160631">
    <property type="entry name" value="SMI1/KNR4-like"/>
    <property type="match status" value="1"/>
</dbReference>
<feature type="domain" description="Knr4/Smi1-like" evidence="1">
    <location>
        <begin position="41"/>
        <end position="154"/>
    </location>
</feature>
<evidence type="ECO:0000313" key="2">
    <source>
        <dbReference type="EMBL" id="TVX93733.1"/>
    </source>
</evidence>
<gene>
    <name evidence="2" type="ORF">FPZ44_12090</name>
</gene>
<dbReference type="AlphaFoldDB" id="A0A559J1K8"/>
<dbReference type="Pfam" id="PF09346">
    <property type="entry name" value="SMI1_KNR4"/>
    <property type="match status" value="1"/>
</dbReference>
<evidence type="ECO:0000259" key="1">
    <source>
        <dbReference type="SMART" id="SM00860"/>
    </source>
</evidence>
<dbReference type="InterPro" id="IPR018958">
    <property type="entry name" value="Knr4/Smi1-like_dom"/>
</dbReference>
<evidence type="ECO:0000313" key="3">
    <source>
        <dbReference type="Proteomes" id="UP000318102"/>
    </source>
</evidence>
<organism evidence="2 3">
    <name type="scientific">Paenibacillus agilis</name>
    <dbReference type="NCBI Taxonomy" id="3020863"/>
    <lineage>
        <taxon>Bacteria</taxon>
        <taxon>Bacillati</taxon>
        <taxon>Bacillota</taxon>
        <taxon>Bacilli</taxon>
        <taxon>Bacillales</taxon>
        <taxon>Paenibacillaceae</taxon>
        <taxon>Paenibacillus</taxon>
    </lineage>
</organism>
<dbReference type="Proteomes" id="UP000318102">
    <property type="component" value="Unassembled WGS sequence"/>
</dbReference>
<accession>A0A559J1K8</accession>
<dbReference type="SMART" id="SM00860">
    <property type="entry name" value="SMI1_KNR4"/>
    <property type="match status" value="1"/>
</dbReference>
<keyword evidence="3" id="KW-1185">Reference proteome</keyword>
<protein>
    <submittedName>
        <fullName evidence="2">SMI1/KNR4 family protein</fullName>
    </submittedName>
</protein>
<dbReference type="RefSeq" id="WP_144990503.1">
    <property type="nucleotide sequence ID" value="NZ_VNJK01000001.1"/>
</dbReference>
<name>A0A559J1K8_9BACL</name>
<dbReference type="OrthoDB" id="2355620at2"/>